<dbReference type="EMBL" id="VSSQ01068726">
    <property type="protein sequence ID" value="MPN20865.1"/>
    <property type="molecule type" value="Genomic_DNA"/>
</dbReference>
<evidence type="ECO:0000313" key="2">
    <source>
        <dbReference type="EMBL" id="MPN20865.1"/>
    </source>
</evidence>
<protein>
    <submittedName>
        <fullName evidence="2">Uncharacterized protein</fullName>
    </submittedName>
</protein>
<comment type="caution">
    <text evidence="2">The sequence shown here is derived from an EMBL/GenBank/DDBJ whole genome shotgun (WGS) entry which is preliminary data.</text>
</comment>
<name>A0A645G2K7_9ZZZZ</name>
<gene>
    <name evidence="2" type="ORF">SDC9_168244</name>
</gene>
<reference evidence="2" key="1">
    <citation type="submission" date="2019-08" db="EMBL/GenBank/DDBJ databases">
        <authorList>
            <person name="Kucharzyk K."/>
            <person name="Murdoch R.W."/>
            <person name="Higgins S."/>
            <person name="Loffler F."/>
        </authorList>
    </citation>
    <scope>NUCLEOTIDE SEQUENCE</scope>
</reference>
<accession>A0A645G2K7</accession>
<proteinExistence type="predicted"/>
<feature type="region of interest" description="Disordered" evidence="1">
    <location>
        <begin position="1"/>
        <end position="26"/>
    </location>
</feature>
<organism evidence="2">
    <name type="scientific">bioreactor metagenome</name>
    <dbReference type="NCBI Taxonomy" id="1076179"/>
    <lineage>
        <taxon>unclassified sequences</taxon>
        <taxon>metagenomes</taxon>
        <taxon>ecological metagenomes</taxon>
    </lineage>
</organism>
<feature type="compositionally biased region" description="Pro residues" evidence="1">
    <location>
        <begin position="1"/>
        <end position="10"/>
    </location>
</feature>
<evidence type="ECO:0000256" key="1">
    <source>
        <dbReference type="SAM" id="MobiDB-lite"/>
    </source>
</evidence>
<dbReference type="AlphaFoldDB" id="A0A645G2K7"/>
<sequence>MLTGPGPLPPFGNGIEPEANDQVHGMTPKGRLFSCIALRSAANL</sequence>